<gene>
    <name evidence="3" type="ORF">SAMN05661010_01579</name>
</gene>
<dbReference type="EMBL" id="FNGI01000003">
    <property type="protein sequence ID" value="SDL39796.1"/>
    <property type="molecule type" value="Genomic_DNA"/>
</dbReference>
<dbReference type="Gene3D" id="3.40.190.170">
    <property type="entry name" value="Bacterial extracellular solute-binding protein, family 7"/>
    <property type="match status" value="1"/>
</dbReference>
<dbReference type="PANTHER" id="PTHR33376:SF15">
    <property type="entry name" value="BLL6794 PROTEIN"/>
    <property type="match status" value="1"/>
</dbReference>
<dbReference type="AlphaFoldDB" id="A0A1G9JR88"/>
<dbReference type="Pfam" id="PF03480">
    <property type="entry name" value="DctP"/>
    <property type="match status" value="1"/>
</dbReference>
<feature type="signal peptide" evidence="2">
    <location>
        <begin position="1"/>
        <end position="23"/>
    </location>
</feature>
<evidence type="ECO:0000256" key="2">
    <source>
        <dbReference type="SAM" id="SignalP"/>
    </source>
</evidence>
<dbReference type="RefSeq" id="WP_089727275.1">
    <property type="nucleotide sequence ID" value="NZ_FNGI01000003.1"/>
</dbReference>
<dbReference type="GO" id="GO:0055085">
    <property type="term" value="P:transmembrane transport"/>
    <property type="evidence" value="ECO:0007669"/>
    <property type="project" value="InterPro"/>
</dbReference>
<dbReference type="OrthoDB" id="9177965at2"/>
<keyword evidence="1 2" id="KW-0732">Signal</keyword>
<name>A0A1G9JR88_9GAMM</name>
<reference evidence="3 4" key="1">
    <citation type="submission" date="2016-10" db="EMBL/GenBank/DDBJ databases">
        <authorList>
            <person name="de Groot N.N."/>
        </authorList>
    </citation>
    <scope>NUCLEOTIDE SEQUENCE [LARGE SCALE GENOMIC DNA]</scope>
    <source>
        <strain evidence="3 4">DSM 14789</strain>
    </source>
</reference>
<dbReference type="PANTHER" id="PTHR33376">
    <property type="match status" value="1"/>
</dbReference>
<evidence type="ECO:0000313" key="3">
    <source>
        <dbReference type="EMBL" id="SDL39796.1"/>
    </source>
</evidence>
<evidence type="ECO:0000313" key="4">
    <source>
        <dbReference type="Proteomes" id="UP000198654"/>
    </source>
</evidence>
<accession>A0A1G9JR88</accession>
<feature type="chain" id="PRO_5011552294" evidence="2">
    <location>
        <begin position="24"/>
        <end position="340"/>
    </location>
</feature>
<evidence type="ECO:0000256" key="1">
    <source>
        <dbReference type="ARBA" id="ARBA00022729"/>
    </source>
</evidence>
<dbReference type="InterPro" id="IPR018389">
    <property type="entry name" value="DctP_fam"/>
</dbReference>
<dbReference type="InterPro" id="IPR038404">
    <property type="entry name" value="TRAP_DctP_sf"/>
</dbReference>
<dbReference type="STRING" id="119000.SAMN05661010_01579"/>
<organism evidence="3 4">
    <name type="scientific">Modicisalibacter muralis</name>
    <dbReference type="NCBI Taxonomy" id="119000"/>
    <lineage>
        <taxon>Bacteria</taxon>
        <taxon>Pseudomonadati</taxon>
        <taxon>Pseudomonadota</taxon>
        <taxon>Gammaproteobacteria</taxon>
        <taxon>Oceanospirillales</taxon>
        <taxon>Halomonadaceae</taxon>
        <taxon>Modicisalibacter</taxon>
    </lineage>
</organism>
<dbReference type="CDD" id="cd13665">
    <property type="entry name" value="PBP2_TRAP_Dctp3_4"/>
    <property type="match status" value="1"/>
</dbReference>
<protein>
    <submittedName>
        <fullName evidence="3">TRAP-type C4-dicarboxylate transport system, substrate-binding protein</fullName>
    </submittedName>
</protein>
<proteinExistence type="predicted"/>
<sequence>MNRTLTCCLLALSVAGAATAAHAETTLRMSHFWPAASAINQDIFQAWADAVEEQSGGELRVQNFPSQTLSQADETYDAAVNGIADIGITAQGYTAGRFPLSQIVELPGVAESASQGACILQTLYDAGHIDQEYEDSHVLFMFTTGPGYIHTKETDVQVPSDLEGLRIRRPTAVAGSILENMGAQPVGMPAPDIYTSLQRGVIDGLSFPWEGMKTFRLDELANYHTQVPFYTLIFVATMSQDAYQRLTPGQQAVIDANSGMQWAENAGVVFNALDEAGKQLAIEDGDTIRVVEDPLNDPDWQKPLQTGIEMYLNRLESRGLEQARDVYDAALDARQSCPAQ</sequence>
<dbReference type="NCBIfam" id="NF037995">
    <property type="entry name" value="TRAP_S1"/>
    <property type="match status" value="1"/>
</dbReference>
<dbReference type="Proteomes" id="UP000198654">
    <property type="component" value="Unassembled WGS sequence"/>
</dbReference>
<keyword evidence="4" id="KW-1185">Reference proteome</keyword>